<evidence type="ECO:0000313" key="2">
    <source>
        <dbReference type="Proteomes" id="UP001303601"/>
    </source>
</evidence>
<accession>A0ABZ0PB36</accession>
<organism evidence="1 2">
    <name type="scientific">Metamycoplasma equirhinis</name>
    <dbReference type="NCBI Taxonomy" id="92402"/>
    <lineage>
        <taxon>Bacteria</taxon>
        <taxon>Bacillati</taxon>
        <taxon>Mycoplasmatota</taxon>
        <taxon>Mycoplasmoidales</taxon>
        <taxon>Metamycoplasmataceae</taxon>
        <taxon>Metamycoplasma</taxon>
    </lineage>
</organism>
<dbReference type="Proteomes" id="UP001303601">
    <property type="component" value="Chromosome"/>
</dbReference>
<dbReference type="GeneID" id="94493461"/>
<sequence length="61" mass="6972">MNENLRLQTNLDKSFAPAWAGIFSIEIINFIDMKNINADMYMCHAINTIKGDNNATKSFNF</sequence>
<name>A0ABZ0PB36_9BACT</name>
<proteinExistence type="predicted"/>
<dbReference type="RefSeq" id="WP_140031708.1">
    <property type="nucleotide sequence ID" value="NZ_AP027305.1"/>
</dbReference>
<dbReference type="EMBL" id="CP137845">
    <property type="protein sequence ID" value="WPB54148.1"/>
    <property type="molecule type" value="Genomic_DNA"/>
</dbReference>
<protein>
    <submittedName>
        <fullName evidence="1">Uncharacterized protein</fullName>
    </submittedName>
</protein>
<evidence type="ECO:0000313" key="1">
    <source>
        <dbReference type="EMBL" id="WPB54148.1"/>
    </source>
</evidence>
<keyword evidence="2" id="KW-1185">Reference proteome</keyword>
<gene>
    <name evidence="1" type="ORF">R9B83_01080</name>
</gene>
<reference evidence="1" key="1">
    <citation type="submission" date="2023-11" db="EMBL/GenBank/DDBJ databases">
        <title>Completed genome sequence of Mycoplasma equirhinis type strain M432/72.</title>
        <authorList>
            <person name="Spergser J."/>
        </authorList>
    </citation>
    <scope>NUCLEOTIDE SEQUENCE [LARGE SCALE GENOMIC DNA]</scope>
    <source>
        <strain evidence="1">M432/72</strain>
    </source>
</reference>